<dbReference type="EMBL" id="MW553057">
    <property type="protein sequence ID" value="QTI91236.1"/>
    <property type="molecule type" value="Genomic_DNA"/>
</dbReference>
<reference evidence="1" key="1">
    <citation type="submission" date="2021-01" db="EMBL/GenBank/DDBJ databases">
        <authorList>
            <person name="Li J."/>
            <person name="Xu Y."/>
            <person name="Zeng S."/>
            <person name="Qin Q."/>
            <person name="Han F."/>
            <person name="Yu J."/>
        </authorList>
    </citation>
    <scope>NUCLEOTIDE SEQUENCE</scope>
</reference>
<accession>A0A8A6KT91</accession>
<organism evidence="1">
    <name type="scientific">Leuchtenbergia principis</name>
    <dbReference type="NCBI Taxonomy" id="130135"/>
    <lineage>
        <taxon>Eukaryota</taxon>
        <taxon>Viridiplantae</taxon>
        <taxon>Streptophyta</taxon>
        <taxon>Embryophyta</taxon>
        <taxon>Tracheophyta</taxon>
        <taxon>Spermatophyta</taxon>
        <taxon>Magnoliopsida</taxon>
        <taxon>eudicotyledons</taxon>
        <taxon>Gunneridae</taxon>
        <taxon>Pentapetalae</taxon>
        <taxon>Caryophyllales</taxon>
        <taxon>Cactineae</taxon>
        <taxon>Cactaceae</taxon>
        <taxon>Cactoideae</taxon>
        <taxon>Cacteae</taxon>
        <taxon>Leuchtenbergia</taxon>
    </lineage>
</organism>
<name>A0A8A6KT91_9CARY</name>
<gene>
    <name evidence="1" type="primary">psbJ</name>
</gene>
<proteinExistence type="predicted"/>
<protein>
    <submittedName>
        <fullName evidence="1">Photosystem II protein J</fullName>
    </submittedName>
</protein>
<keyword evidence="1" id="KW-0150">Chloroplast</keyword>
<keyword evidence="1" id="KW-0934">Plastid</keyword>
<geneLocation type="chloroplast" evidence="1"/>
<dbReference type="AlphaFoldDB" id="A0A8A6KT91"/>
<evidence type="ECO:0000313" key="1">
    <source>
        <dbReference type="EMBL" id="QTI91236.1"/>
    </source>
</evidence>
<sequence>MVHILDWAHPSSNRVNRGIDMKV</sequence>